<name>A0ABR4IXR0_9EURO</name>
<reference evidence="1 2" key="1">
    <citation type="submission" date="2024-07" db="EMBL/GenBank/DDBJ databases">
        <title>Section-level genome sequencing and comparative genomics of Aspergillus sections Usti and Cavernicolus.</title>
        <authorList>
            <consortium name="Lawrence Berkeley National Laboratory"/>
            <person name="Nybo J.L."/>
            <person name="Vesth T.C."/>
            <person name="Theobald S."/>
            <person name="Frisvad J.C."/>
            <person name="Larsen T.O."/>
            <person name="Kjaerboelling I."/>
            <person name="Rothschild-Mancinelli K."/>
            <person name="Lyhne E.K."/>
            <person name="Kogle M.E."/>
            <person name="Barry K."/>
            <person name="Clum A."/>
            <person name="Na H."/>
            <person name="Ledsgaard L."/>
            <person name="Lin J."/>
            <person name="Lipzen A."/>
            <person name="Kuo A."/>
            <person name="Riley R."/>
            <person name="Mondo S."/>
            <person name="LaButti K."/>
            <person name="Haridas S."/>
            <person name="Pangalinan J."/>
            <person name="Salamov A.A."/>
            <person name="Simmons B.A."/>
            <person name="Magnuson J.K."/>
            <person name="Chen J."/>
            <person name="Drula E."/>
            <person name="Henrissat B."/>
            <person name="Wiebenga A."/>
            <person name="Lubbers R.J."/>
            <person name="Gomes A.C."/>
            <person name="Makela M.R."/>
            <person name="Stajich J."/>
            <person name="Grigoriev I.V."/>
            <person name="Mortensen U.H."/>
            <person name="De vries R.P."/>
            <person name="Baker S.E."/>
            <person name="Andersen M.R."/>
        </authorList>
    </citation>
    <scope>NUCLEOTIDE SEQUENCE [LARGE SCALE GENOMIC DNA]</scope>
    <source>
        <strain evidence="1 2">CBS 600.67</strain>
    </source>
</reference>
<evidence type="ECO:0000313" key="2">
    <source>
        <dbReference type="Proteomes" id="UP001610335"/>
    </source>
</evidence>
<dbReference type="EMBL" id="JBFXLS010000006">
    <property type="protein sequence ID" value="KAL2832568.1"/>
    <property type="molecule type" value="Genomic_DNA"/>
</dbReference>
<protein>
    <submittedName>
        <fullName evidence="1">Uncharacterized protein</fullName>
    </submittedName>
</protein>
<proteinExistence type="predicted"/>
<gene>
    <name evidence="1" type="ORF">BDW59DRAFT_106236</name>
</gene>
<comment type="caution">
    <text evidence="1">The sequence shown here is derived from an EMBL/GenBank/DDBJ whole genome shotgun (WGS) entry which is preliminary data.</text>
</comment>
<sequence length="68" mass="7888">MYDQLSQALSTHHAPFETGSRKRSGLFVILYNNTVDLRLVLEALDSYRCSMAERQLQHPRMLLPRRVG</sequence>
<dbReference type="Proteomes" id="UP001610335">
    <property type="component" value="Unassembled WGS sequence"/>
</dbReference>
<evidence type="ECO:0000313" key="1">
    <source>
        <dbReference type="EMBL" id="KAL2832568.1"/>
    </source>
</evidence>
<accession>A0ABR4IXR0</accession>
<keyword evidence="2" id="KW-1185">Reference proteome</keyword>
<organism evidence="1 2">
    <name type="scientific">Aspergillus cavernicola</name>
    <dbReference type="NCBI Taxonomy" id="176166"/>
    <lineage>
        <taxon>Eukaryota</taxon>
        <taxon>Fungi</taxon>
        <taxon>Dikarya</taxon>
        <taxon>Ascomycota</taxon>
        <taxon>Pezizomycotina</taxon>
        <taxon>Eurotiomycetes</taxon>
        <taxon>Eurotiomycetidae</taxon>
        <taxon>Eurotiales</taxon>
        <taxon>Aspergillaceae</taxon>
        <taxon>Aspergillus</taxon>
        <taxon>Aspergillus subgen. Nidulantes</taxon>
    </lineage>
</organism>